<comment type="subcellular location">
    <subcellularLocation>
        <location evidence="1">Membrane</location>
    </subcellularLocation>
</comment>
<keyword evidence="4 5" id="KW-0472">Membrane</keyword>
<dbReference type="Gene3D" id="2.30.30.60">
    <property type="match status" value="1"/>
</dbReference>
<dbReference type="PANTHER" id="PTHR30414:SF0">
    <property type="entry name" value="MINICONDUCTANCE MECHANOSENSITIVE CHANNEL YBDG"/>
    <property type="match status" value="1"/>
</dbReference>
<dbReference type="GO" id="GO:0005886">
    <property type="term" value="C:plasma membrane"/>
    <property type="evidence" value="ECO:0007669"/>
    <property type="project" value="TreeGrafter"/>
</dbReference>
<evidence type="ECO:0000313" key="8">
    <source>
        <dbReference type="Proteomes" id="UP000242175"/>
    </source>
</evidence>
<keyword evidence="8" id="KW-1185">Reference proteome</keyword>
<evidence type="ECO:0000259" key="6">
    <source>
        <dbReference type="Pfam" id="PF00924"/>
    </source>
</evidence>
<protein>
    <recommendedName>
        <fullName evidence="6">Mechanosensitive ion channel MscS domain-containing protein</fullName>
    </recommendedName>
</protein>
<feature type="transmembrane region" description="Helical" evidence="5">
    <location>
        <begin position="20"/>
        <end position="43"/>
    </location>
</feature>
<evidence type="ECO:0000256" key="1">
    <source>
        <dbReference type="ARBA" id="ARBA00004370"/>
    </source>
</evidence>
<dbReference type="SUPFAM" id="SSF50182">
    <property type="entry name" value="Sm-like ribonucleoproteins"/>
    <property type="match status" value="1"/>
</dbReference>
<dbReference type="Pfam" id="PF00924">
    <property type="entry name" value="MS_channel_2nd"/>
    <property type="match status" value="1"/>
</dbReference>
<feature type="domain" description="Mechanosensitive ion channel MscS" evidence="6">
    <location>
        <begin position="191"/>
        <end position="259"/>
    </location>
</feature>
<dbReference type="KEGG" id="pmai:CF386_05245"/>
<gene>
    <name evidence="7" type="ORF">CF386_05245</name>
</gene>
<feature type="transmembrane region" description="Helical" evidence="5">
    <location>
        <begin position="63"/>
        <end position="85"/>
    </location>
</feature>
<evidence type="ECO:0000256" key="5">
    <source>
        <dbReference type="SAM" id="Phobius"/>
    </source>
</evidence>
<feature type="transmembrane region" description="Helical" evidence="5">
    <location>
        <begin position="105"/>
        <end position="125"/>
    </location>
</feature>
<keyword evidence="3 5" id="KW-1133">Transmembrane helix</keyword>
<dbReference type="OrthoDB" id="9775207at2"/>
<feature type="transmembrane region" description="Helical" evidence="5">
    <location>
        <begin position="145"/>
        <end position="165"/>
    </location>
</feature>
<dbReference type="PANTHER" id="PTHR30414">
    <property type="entry name" value="MINICONDUCTANCE MECHANOSENSITIVE CHANNEL YBDG"/>
    <property type="match status" value="1"/>
</dbReference>
<dbReference type="InterPro" id="IPR006685">
    <property type="entry name" value="MscS_channel_2nd"/>
</dbReference>
<name>A0A220VDU2_9GAMM</name>
<organism evidence="7 8">
    <name type="scientific">Paraphotobacterium marinum</name>
    <dbReference type="NCBI Taxonomy" id="1755811"/>
    <lineage>
        <taxon>Bacteria</taxon>
        <taxon>Pseudomonadati</taxon>
        <taxon>Pseudomonadota</taxon>
        <taxon>Gammaproteobacteria</taxon>
        <taxon>Vibrionales</taxon>
        <taxon>Vibrionaceae</taxon>
        <taxon>Paraphotobacterium</taxon>
    </lineage>
</organism>
<dbReference type="InterPro" id="IPR030192">
    <property type="entry name" value="YbdG"/>
</dbReference>
<evidence type="ECO:0000313" key="7">
    <source>
        <dbReference type="EMBL" id="ASK78451.1"/>
    </source>
</evidence>
<reference evidence="7 8" key="1">
    <citation type="journal article" date="2016" name="Int. J. Syst. Evol. Microbiol.">
        <title>Paraphotobacterium marinum gen. nov., sp. nov., a member of the family Vibrionaceae, isolated from surface seawater.</title>
        <authorList>
            <person name="Huang Z."/>
            <person name="Dong C."/>
            <person name="Shao Z."/>
        </authorList>
    </citation>
    <scope>NUCLEOTIDE SEQUENCE [LARGE SCALE GENOMIC DNA]</scope>
    <source>
        <strain evidence="7 8">NSCS20N07D</strain>
    </source>
</reference>
<feature type="transmembrane region" description="Helical" evidence="5">
    <location>
        <begin position="171"/>
        <end position="189"/>
    </location>
</feature>
<dbReference type="GO" id="GO:0071470">
    <property type="term" value="P:cellular response to osmotic stress"/>
    <property type="evidence" value="ECO:0007669"/>
    <property type="project" value="InterPro"/>
</dbReference>
<dbReference type="GO" id="GO:0008381">
    <property type="term" value="F:mechanosensitive monoatomic ion channel activity"/>
    <property type="evidence" value="ECO:0007669"/>
    <property type="project" value="InterPro"/>
</dbReference>
<dbReference type="RefSeq" id="WP_089073359.1">
    <property type="nucleotide sequence ID" value="NZ_CBCSAM010000001.1"/>
</dbReference>
<keyword evidence="2 5" id="KW-0812">Transmembrane</keyword>
<evidence type="ECO:0000256" key="3">
    <source>
        <dbReference type="ARBA" id="ARBA00022989"/>
    </source>
</evidence>
<dbReference type="InterPro" id="IPR010920">
    <property type="entry name" value="LSM_dom_sf"/>
</dbReference>
<proteinExistence type="predicted"/>
<dbReference type="EMBL" id="CP022355">
    <property type="protein sequence ID" value="ASK78451.1"/>
    <property type="molecule type" value="Genomic_DNA"/>
</dbReference>
<evidence type="ECO:0000256" key="2">
    <source>
        <dbReference type="ARBA" id="ARBA00022692"/>
    </source>
</evidence>
<dbReference type="InterPro" id="IPR023408">
    <property type="entry name" value="MscS_beta-dom_sf"/>
</dbReference>
<evidence type="ECO:0000256" key="4">
    <source>
        <dbReference type="ARBA" id="ARBA00023136"/>
    </source>
</evidence>
<accession>A0A220VDU2</accession>
<dbReference type="Proteomes" id="UP000242175">
    <property type="component" value="Chromosome large"/>
</dbReference>
<dbReference type="AlphaFoldDB" id="A0A220VDU2"/>
<sequence length="417" mass="46836">MNAQITNWLIQYLSISDNIALYLSAIIIFFGICIISLLVNYILKKYIVSIATKIISRTKSMLLGLFINEDVIKVLSHIGPGLVFLKASPLISSQKLPLNNLVNGIQVAAELYLLFVVSVFFFRCLDGFKQLPHKVKSLEKQPMHVYVQVVKIIIAVFATIMAISIVIDKSLLSLIAGIGALGGIGLLVFKDSLMGLVSSIQVSQMDMVRVGDWITVPSQHVDGDVIELNLNTVKIRNFDKTIATIPTTSLTSASVQNWRGMSDSGGRRIKRSIYINIDTIKFCSEELLIKLEKIELLKPIIFAKNKEISSENNQNKIDTSHVINGRQLTNVGLYRAYIEAYLKSRDDIKFDFTFLVRHLDPTPIGLPIQLYIFTNDTNWINYEGIQSDIFDHLLASLELFELKSFQNISGYVESKLN</sequence>